<feature type="chain" id="PRO_5039451974" evidence="3">
    <location>
        <begin position="27"/>
        <end position="334"/>
    </location>
</feature>
<evidence type="ECO:0000313" key="6">
    <source>
        <dbReference type="Proteomes" id="UP000505377"/>
    </source>
</evidence>
<feature type="region of interest" description="Disordered" evidence="1">
    <location>
        <begin position="261"/>
        <end position="334"/>
    </location>
</feature>
<evidence type="ECO:0000256" key="3">
    <source>
        <dbReference type="SAM" id="SignalP"/>
    </source>
</evidence>
<proteinExistence type="predicted"/>
<dbReference type="Proteomes" id="UP000505377">
    <property type="component" value="Chromosome"/>
</dbReference>
<feature type="domain" description="DUF4142" evidence="4">
    <location>
        <begin position="50"/>
        <end position="179"/>
    </location>
</feature>
<keyword evidence="2" id="KW-0812">Transmembrane</keyword>
<reference evidence="5 6" key="1">
    <citation type="submission" date="2020-05" db="EMBL/GenBank/DDBJ databases">
        <authorList>
            <person name="Mo P."/>
        </authorList>
    </citation>
    <scope>NUCLEOTIDE SEQUENCE [LARGE SCALE GENOMIC DNA]</scope>
    <source>
        <strain evidence="5 6">Gen01</strain>
    </source>
</reference>
<evidence type="ECO:0000256" key="2">
    <source>
        <dbReference type="SAM" id="Phobius"/>
    </source>
</evidence>
<feature type="compositionally biased region" description="Basic and acidic residues" evidence="1">
    <location>
        <begin position="261"/>
        <end position="274"/>
    </location>
</feature>
<name>A0A6M6JJQ3_9PSEU</name>
<dbReference type="Pfam" id="PF13628">
    <property type="entry name" value="DUF4142"/>
    <property type="match status" value="1"/>
</dbReference>
<keyword evidence="3" id="KW-0732">Signal</keyword>
<dbReference type="EMBL" id="CP053564">
    <property type="protein sequence ID" value="QJY48288.1"/>
    <property type="molecule type" value="Genomic_DNA"/>
</dbReference>
<protein>
    <submittedName>
        <fullName evidence="5">DUF4142 domain-containing protein</fullName>
    </submittedName>
</protein>
<feature type="transmembrane region" description="Helical" evidence="2">
    <location>
        <begin position="211"/>
        <end position="229"/>
    </location>
</feature>
<organism evidence="5 6">
    <name type="scientific">Pseudonocardia broussonetiae</name>
    <dbReference type="NCBI Taxonomy" id="2736640"/>
    <lineage>
        <taxon>Bacteria</taxon>
        <taxon>Bacillati</taxon>
        <taxon>Actinomycetota</taxon>
        <taxon>Actinomycetes</taxon>
        <taxon>Pseudonocardiales</taxon>
        <taxon>Pseudonocardiaceae</taxon>
        <taxon>Pseudonocardia</taxon>
    </lineage>
</organism>
<keyword evidence="6" id="KW-1185">Reference proteome</keyword>
<dbReference type="KEGG" id="pbro:HOP40_22880"/>
<accession>A0A6M6JJQ3</accession>
<dbReference type="RefSeq" id="WP_172161829.1">
    <property type="nucleotide sequence ID" value="NZ_CP053564.1"/>
</dbReference>
<keyword evidence="2" id="KW-0472">Membrane</keyword>
<dbReference type="InterPro" id="IPR025419">
    <property type="entry name" value="DUF4142"/>
</dbReference>
<evidence type="ECO:0000256" key="1">
    <source>
        <dbReference type="SAM" id="MobiDB-lite"/>
    </source>
</evidence>
<evidence type="ECO:0000259" key="4">
    <source>
        <dbReference type="Pfam" id="PF13628"/>
    </source>
</evidence>
<dbReference type="AlphaFoldDB" id="A0A6M6JJQ3"/>
<evidence type="ECO:0000313" key="5">
    <source>
        <dbReference type="EMBL" id="QJY48288.1"/>
    </source>
</evidence>
<feature type="signal peptide" evidence="3">
    <location>
        <begin position="1"/>
        <end position="26"/>
    </location>
</feature>
<keyword evidence="2" id="KW-1133">Transmembrane helix</keyword>
<gene>
    <name evidence="5" type="ORF">HOP40_22880</name>
</gene>
<sequence>MLRRVPRALRTAVIVVVLLAVSASIAQSWASGTPGTAGYTQTAWGPLGPADRDLLVKVRLAGLWEAPTGQQAEQQASRAEVQTVGTNIHHEHVELDRLVMETADQLGVLVPSRPSAEQLSWMNEMSALTGTDYDRVFVQRLRAAHGTVLPVIAQVRVGTRNELVRQFAAQADEYVTRHIGYLESTGLVDYSALPEAPSPGLLSSGRGPVDLIVPGLVVLAALLAAFALFTAMRRRSVAVPVGGPVPDATARAIAAIAAPRRDRGEVPPHSRYPESHITGSHPRLPDPDTYQPGISQTGPQSRIWPGRVTGDDVAPGATGAHRVSQTGPRHSVKR</sequence>